<feature type="chain" id="PRO_5014705666" description="Lipocalin-like domain-containing protein" evidence="1">
    <location>
        <begin position="27"/>
        <end position="268"/>
    </location>
</feature>
<dbReference type="AlphaFoldDB" id="A0A2N9LMP4"/>
<protein>
    <recommendedName>
        <fullName evidence="4">Lipocalin-like domain-containing protein</fullName>
    </recommendedName>
</protein>
<name>A0A2N9LMP4_9BACT</name>
<evidence type="ECO:0000313" key="3">
    <source>
        <dbReference type="Proteomes" id="UP000239735"/>
    </source>
</evidence>
<gene>
    <name evidence="2" type="ORF">SBA5_450111</name>
</gene>
<evidence type="ECO:0008006" key="4">
    <source>
        <dbReference type="Google" id="ProtNLM"/>
    </source>
</evidence>
<keyword evidence="1" id="KW-0732">Signal</keyword>
<dbReference type="OrthoDB" id="120963at2"/>
<evidence type="ECO:0000313" key="2">
    <source>
        <dbReference type="EMBL" id="SPE24521.1"/>
    </source>
</evidence>
<sequence length="268" mass="28328">MNQWKRYVAGSLFLAAALCVAAVSHAQSPFDGTWQVNLAQTKFSPKPLSFYISQGWYHCTGSCNPAYDVAADGQDHAVTGHAYDSISVTIVDPHTIFAVAKKGGAVMFEQTRTVSADGKTLTVKTTDHPMDGSAATTFETVAKRSGVAASGVHAASGNWVITKQSGSGNGLVTTYKMDGDQLTMTAGSGESYSAKLDGSDYPVKNAYGWDAVSLKKINDHSIEETDKRGGTVTDVSTMTVAAGGKTMTVVDNDKLSNRTSTYVATKQK</sequence>
<organism evidence="2 3">
    <name type="scientific">Candidatus Sulfuritelmatomonas gaucii</name>
    <dbReference type="NCBI Taxonomy" id="2043161"/>
    <lineage>
        <taxon>Bacteria</taxon>
        <taxon>Pseudomonadati</taxon>
        <taxon>Acidobacteriota</taxon>
        <taxon>Terriglobia</taxon>
        <taxon>Terriglobales</taxon>
        <taxon>Acidobacteriaceae</taxon>
        <taxon>Candidatus Sulfuritelmatomonas</taxon>
    </lineage>
</organism>
<proteinExistence type="predicted"/>
<evidence type="ECO:0000256" key="1">
    <source>
        <dbReference type="SAM" id="SignalP"/>
    </source>
</evidence>
<reference evidence="3" key="1">
    <citation type="submission" date="2018-02" db="EMBL/GenBank/DDBJ databases">
        <authorList>
            <person name="Hausmann B."/>
        </authorList>
    </citation>
    <scope>NUCLEOTIDE SEQUENCE [LARGE SCALE GENOMIC DNA]</scope>
    <source>
        <strain evidence="3">Peat soil MAG SbA5</strain>
    </source>
</reference>
<accession>A0A2N9LMP4</accession>
<dbReference type="EMBL" id="OKRB01000103">
    <property type="protein sequence ID" value="SPE24521.1"/>
    <property type="molecule type" value="Genomic_DNA"/>
</dbReference>
<dbReference type="Proteomes" id="UP000239735">
    <property type="component" value="Unassembled WGS sequence"/>
</dbReference>
<feature type="signal peptide" evidence="1">
    <location>
        <begin position="1"/>
        <end position="26"/>
    </location>
</feature>